<dbReference type="Proteomes" id="UP000184609">
    <property type="component" value="Unassembled WGS sequence"/>
</dbReference>
<evidence type="ECO:0000256" key="1">
    <source>
        <dbReference type="SAM" id="Phobius"/>
    </source>
</evidence>
<name>A0A1M7ZGZ6_9BACT</name>
<dbReference type="Pfam" id="PF05751">
    <property type="entry name" value="FixH"/>
    <property type="match status" value="1"/>
</dbReference>
<evidence type="ECO:0008006" key="4">
    <source>
        <dbReference type="Google" id="ProtNLM"/>
    </source>
</evidence>
<keyword evidence="1" id="KW-0812">Transmembrane</keyword>
<reference evidence="3" key="1">
    <citation type="submission" date="2016-12" db="EMBL/GenBank/DDBJ databases">
        <authorList>
            <person name="Varghese N."/>
            <person name="Submissions S."/>
        </authorList>
    </citation>
    <scope>NUCLEOTIDE SEQUENCE [LARGE SCALE GENOMIC DNA]</scope>
    <source>
        <strain evidence="3">DSM 25035</strain>
    </source>
</reference>
<keyword evidence="1" id="KW-0472">Membrane</keyword>
<organism evidence="2 3">
    <name type="scientific">Algoriphagus zhangzhouensis</name>
    <dbReference type="NCBI Taxonomy" id="1073327"/>
    <lineage>
        <taxon>Bacteria</taxon>
        <taxon>Pseudomonadati</taxon>
        <taxon>Bacteroidota</taxon>
        <taxon>Cytophagia</taxon>
        <taxon>Cytophagales</taxon>
        <taxon>Cyclobacteriaceae</taxon>
        <taxon>Algoriphagus</taxon>
    </lineage>
</organism>
<dbReference type="InterPro" id="IPR008620">
    <property type="entry name" value="FixH"/>
</dbReference>
<sequence length="141" mass="16099">MNWGKGIVITFIAFIAIMVTMVIISVRMEGIELVTENYYEEEIKYQEQIDKEVSTLALDREALKFDGSTKALILDLPIGAKGTLNLFRPSDIELDQELPVEILEAGEKSVYIGDLKAGYWKVQLSWEENGESYYQEKKINL</sequence>
<keyword evidence="1" id="KW-1133">Transmembrane helix</keyword>
<dbReference type="AlphaFoldDB" id="A0A1M7ZGZ6"/>
<dbReference type="EMBL" id="FRXN01000005">
    <property type="protein sequence ID" value="SHO64147.1"/>
    <property type="molecule type" value="Genomic_DNA"/>
</dbReference>
<protein>
    <recommendedName>
        <fullName evidence="4">FixH protein</fullName>
    </recommendedName>
</protein>
<proteinExistence type="predicted"/>
<evidence type="ECO:0000313" key="3">
    <source>
        <dbReference type="Proteomes" id="UP000184609"/>
    </source>
</evidence>
<keyword evidence="3" id="KW-1185">Reference proteome</keyword>
<gene>
    <name evidence="2" type="ORF">SAMN04488108_3254</name>
</gene>
<evidence type="ECO:0000313" key="2">
    <source>
        <dbReference type="EMBL" id="SHO64147.1"/>
    </source>
</evidence>
<accession>A0A1M7ZGZ6</accession>
<dbReference type="RefSeq" id="WP_073572882.1">
    <property type="nucleotide sequence ID" value="NZ_FRXN01000005.1"/>
</dbReference>
<dbReference type="OrthoDB" id="1493774at2"/>
<feature type="transmembrane region" description="Helical" evidence="1">
    <location>
        <begin position="6"/>
        <end position="26"/>
    </location>
</feature>
<dbReference type="STRING" id="1073327.SAMN04488108_3254"/>